<evidence type="ECO:0000313" key="1">
    <source>
        <dbReference type="EMBL" id="ACK66261.1"/>
    </source>
</evidence>
<protein>
    <submittedName>
        <fullName evidence="1">Uncharacterized protein</fullName>
    </submittedName>
</protein>
<dbReference type="AlphaFoldDB" id="B7K166"/>
<dbReference type="HOGENOM" id="CLU_1776527_0_0_3"/>
<name>B7K166_RIPO1</name>
<proteinExistence type="predicted"/>
<gene>
    <name evidence="1" type="ordered locus">PCC8801_2236</name>
</gene>
<keyword evidence="2" id="KW-1185">Reference proteome</keyword>
<dbReference type="eggNOG" id="ENOG502ZU7W">
    <property type="taxonomic scope" value="Bacteria"/>
</dbReference>
<accession>B7K166</accession>
<organism evidence="1 2">
    <name type="scientific">Rippkaea orientalis (strain PCC 8801 / RF-1)</name>
    <name type="common">Cyanothece sp. (strain PCC 8801)</name>
    <dbReference type="NCBI Taxonomy" id="41431"/>
    <lineage>
        <taxon>Bacteria</taxon>
        <taxon>Bacillati</taxon>
        <taxon>Cyanobacteriota</taxon>
        <taxon>Cyanophyceae</taxon>
        <taxon>Oscillatoriophycideae</taxon>
        <taxon>Chroococcales</taxon>
        <taxon>Aphanothecaceae</taxon>
        <taxon>Rippkaea</taxon>
        <taxon>Rippkaea orientalis</taxon>
    </lineage>
</organism>
<reference evidence="2" key="1">
    <citation type="journal article" date="2011" name="MBio">
        <title>Novel metabolic attributes of the genus Cyanothece, comprising a group of unicellular nitrogen-fixing Cyanobacteria.</title>
        <authorList>
            <person name="Bandyopadhyay A."/>
            <person name="Elvitigala T."/>
            <person name="Welsh E."/>
            <person name="Stockel J."/>
            <person name="Liberton M."/>
            <person name="Min H."/>
            <person name="Sherman L.A."/>
            <person name="Pakrasi H.B."/>
        </authorList>
    </citation>
    <scope>NUCLEOTIDE SEQUENCE [LARGE SCALE GENOMIC DNA]</scope>
    <source>
        <strain evidence="2">PCC 8801</strain>
    </source>
</reference>
<dbReference type="STRING" id="41431.PCC8801_2236"/>
<dbReference type="Proteomes" id="UP000008204">
    <property type="component" value="Chromosome"/>
</dbReference>
<sequence length="141" mass="16598">MEAGRWTIEGNWLERNEMPIPVKGRSIIAWSQDNWFTMVTKLVFPDQDRPEISYQYRGRLDGEERQYTYVLQQSLLGKVEGEGWIGPESIIQRYWVLGDRQRRSGFETFHRVNDNIYYLSSGILAGHYLTSTMEATLERQS</sequence>
<dbReference type="KEGG" id="cyp:PCC8801_2236"/>
<evidence type="ECO:0000313" key="2">
    <source>
        <dbReference type="Proteomes" id="UP000008204"/>
    </source>
</evidence>
<dbReference type="EMBL" id="CP001287">
    <property type="protein sequence ID" value="ACK66261.1"/>
    <property type="molecule type" value="Genomic_DNA"/>
</dbReference>